<dbReference type="Gene3D" id="3.80.10.10">
    <property type="entry name" value="Ribonuclease Inhibitor"/>
    <property type="match status" value="1"/>
</dbReference>
<dbReference type="Proteomes" id="UP000076078">
    <property type="component" value="Unassembled WGS sequence"/>
</dbReference>
<evidence type="ECO:0000313" key="1">
    <source>
        <dbReference type="EMBL" id="KYQ90619.1"/>
    </source>
</evidence>
<organism evidence="1 2">
    <name type="scientific">Tieghemostelium lacteum</name>
    <name type="common">Slime mold</name>
    <name type="synonym">Dictyostelium lacteum</name>
    <dbReference type="NCBI Taxonomy" id="361077"/>
    <lineage>
        <taxon>Eukaryota</taxon>
        <taxon>Amoebozoa</taxon>
        <taxon>Evosea</taxon>
        <taxon>Eumycetozoa</taxon>
        <taxon>Dictyostelia</taxon>
        <taxon>Dictyosteliales</taxon>
        <taxon>Raperosteliaceae</taxon>
        <taxon>Tieghemostelium</taxon>
    </lineage>
</organism>
<name>A0A151Z9L1_TIELA</name>
<dbReference type="EMBL" id="LODT01000037">
    <property type="protein sequence ID" value="KYQ90619.1"/>
    <property type="molecule type" value="Genomic_DNA"/>
</dbReference>
<proteinExistence type="predicted"/>
<keyword evidence="2" id="KW-1185">Reference proteome</keyword>
<evidence type="ECO:0000313" key="2">
    <source>
        <dbReference type="Proteomes" id="UP000076078"/>
    </source>
</evidence>
<dbReference type="SUPFAM" id="SSF52047">
    <property type="entry name" value="RNI-like"/>
    <property type="match status" value="1"/>
</dbReference>
<dbReference type="AlphaFoldDB" id="A0A151Z9L1"/>
<dbReference type="InParanoid" id="A0A151Z9L1"/>
<comment type="caution">
    <text evidence="1">The sequence shown here is derived from an EMBL/GenBank/DDBJ whole genome shotgun (WGS) entry which is preliminary data.</text>
</comment>
<sequence length="495" mass="57279">MKCSIVYDVADLNDLERCFQLYRYGFSLKIHLLGFLNYTLDDVKQALQDTNPTQFKMKSLNVNVKDLKDFIEIFNNQSPMNRDQTIHNLKELKLFNNSMDCLMDLDRLSNVSKGLKRMSLEGGDRALPRIDISQLHSVVPNLIELRITKYQVPMKPLISLINKLDQLQKLVIIGNQFISDCSTMVNRIIDVNNLFHCLSVNKTIKILHFDANMSLHMEIISNFLNRNSMVEEFRLKLDNLVFDGTFDEYPIYNQSIVSITSLWESDILAQWRSNSGITNITIDKHNQKSLLQSVPKYHLANLTTLNLTIPTDYQIIKLNPPTLTKLQLIRYICKENEQDLYDALKCNSNLLEVSIYPRSHYTVTIDPIIDFLESNHSSIKVFSIYSAKILIQNYEPLTQSLAKNKTLKSFTLESIELSIGGDCTEFMLNIVQILLINSILEHLSLLHFKPIHCHVSTDTLEYLNNALRKNNQIRSLNLNCKDSKYKKILLDYFIK</sequence>
<gene>
    <name evidence="1" type="ORF">DLAC_09248</name>
</gene>
<dbReference type="InterPro" id="IPR032675">
    <property type="entry name" value="LRR_dom_sf"/>
</dbReference>
<reference evidence="1 2" key="1">
    <citation type="submission" date="2015-12" db="EMBL/GenBank/DDBJ databases">
        <title>Dictyostelia acquired genes for synthesis and detection of signals that induce cell-type specialization by lateral gene transfer from prokaryotes.</title>
        <authorList>
            <person name="Gloeckner G."/>
            <person name="Schaap P."/>
        </authorList>
    </citation>
    <scope>NUCLEOTIDE SEQUENCE [LARGE SCALE GENOMIC DNA]</scope>
    <source>
        <strain evidence="1 2">TK</strain>
    </source>
</reference>
<accession>A0A151Z9L1</accession>
<protein>
    <submittedName>
        <fullName evidence="1">Uncharacterized protein</fullName>
    </submittedName>
</protein>